<keyword evidence="5 6" id="KW-0472">Membrane</keyword>
<proteinExistence type="inferred from homology"/>
<comment type="subcellular location">
    <subcellularLocation>
        <location evidence="1">Membrane</location>
        <topology evidence="1">Multi-pass membrane protein</topology>
    </subcellularLocation>
</comment>
<dbReference type="GO" id="GO:0071786">
    <property type="term" value="P:endoplasmic reticulum tubular network organization"/>
    <property type="evidence" value="ECO:0007669"/>
    <property type="project" value="TreeGrafter"/>
</dbReference>
<keyword evidence="4 6" id="KW-1133">Transmembrane helix</keyword>
<dbReference type="PANTHER" id="PTHR12703:SF4">
    <property type="entry name" value="TRANSMEMBRANE PROTEIN 33"/>
    <property type="match status" value="1"/>
</dbReference>
<dbReference type="OMA" id="NVQYLIM"/>
<comment type="caution">
    <text evidence="7">The sequence shown here is derived from an EMBL/GenBank/DDBJ whole genome shotgun (WGS) entry which is preliminary data.</text>
</comment>
<dbReference type="HOGENOM" id="CLU_065417_0_0_1"/>
<evidence type="ECO:0000256" key="4">
    <source>
        <dbReference type="ARBA" id="ARBA00022989"/>
    </source>
</evidence>
<dbReference type="Pfam" id="PF03661">
    <property type="entry name" value="TMEM33_Pom33"/>
    <property type="match status" value="1"/>
</dbReference>
<dbReference type="EMBL" id="CAFZ01000051">
    <property type="protein sequence ID" value="CCA69298.1"/>
    <property type="molecule type" value="Genomic_DNA"/>
</dbReference>
<protein>
    <submittedName>
        <fullName evidence="7">Uncharacterized protein</fullName>
    </submittedName>
</protein>
<comment type="similarity">
    <text evidence="2">Belongs to the PER33/POM33 family.</text>
</comment>
<evidence type="ECO:0000256" key="5">
    <source>
        <dbReference type="ARBA" id="ARBA00023136"/>
    </source>
</evidence>
<dbReference type="InterPro" id="IPR051645">
    <property type="entry name" value="PER33/POM33_regulator"/>
</dbReference>
<accession>G4TD83</accession>
<reference evidence="7 8" key="1">
    <citation type="journal article" date="2011" name="PLoS Pathog.">
        <title>Endophytic Life Strategies Decoded by Genome and Transcriptome Analyses of the Mutualistic Root Symbiont Piriformospora indica.</title>
        <authorList>
            <person name="Zuccaro A."/>
            <person name="Lahrmann U."/>
            <person name="Guldener U."/>
            <person name="Langen G."/>
            <person name="Pfiffi S."/>
            <person name="Biedenkopf D."/>
            <person name="Wong P."/>
            <person name="Samans B."/>
            <person name="Grimm C."/>
            <person name="Basiewicz M."/>
            <person name="Murat C."/>
            <person name="Martin F."/>
            <person name="Kogel K.H."/>
        </authorList>
    </citation>
    <scope>NUCLEOTIDE SEQUENCE [LARGE SCALE GENOMIC DNA]</scope>
    <source>
        <strain evidence="7 8">DSM 11827</strain>
    </source>
</reference>
<evidence type="ECO:0000313" key="8">
    <source>
        <dbReference type="Proteomes" id="UP000007148"/>
    </source>
</evidence>
<feature type="transmembrane region" description="Helical" evidence="6">
    <location>
        <begin position="153"/>
        <end position="171"/>
    </location>
</feature>
<dbReference type="GO" id="GO:0061024">
    <property type="term" value="P:membrane organization"/>
    <property type="evidence" value="ECO:0007669"/>
    <property type="project" value="TreeGrafter"/>
</dbReference>
<keyword evidence="3 6" id="KW-0812">Transmembrane</keyword>
<dbReference type="eggNOG" id="KOG4002">
    <property type="taxonomic scope" value="Eukaryota"/>
</dbReference>
<dbReference type="GO" id="GO:0005783">
    <property type="term" value="C:endoplasmic reticulum"/>
    <property type="evidence" value="ECO:0007669"/>
    <property type="project" value="TreeGrafter"/>
</dbReference>
<evidence type="ECO:0000256" key="1">
    <source>
        <dbReference type="ARBA" id="ARBA00004141"/>
    </source>
</evidence>
<dbReference type="OrthoDB" id="5581259at2759"/>
<evidence type="ECO:0000256" key="2">
    <source>
        <dbReference type="ARBA" id="ARBA00007322"/>
    </source>
</evidence>
<sequence length="268" mass="29405">MSSNMQHYYWAGGHGLMFFAGLRYLAAWAVFKSSGLTWWYRAAFAGALLSYFIVVKKSLGVPNGGAWARRALADENFQYFALCIFWLISKPVGIAVVPFWTFSTFHVATFTRTTILVKLFPPAPGSGSNVTSSPLGKVIQSFVKKYYDPSMRLVAYVEIAIFARVLFGLILRRNPLLMPICYGIFLRARYYQSNFTREAFQQLDKAILQGLSSPQVAGSVPQAKGYYDNFKVYLNKAVGTTILTPAAQPAPAAAAASGSSNTAPAAAQ</sequence>
<feature type="transmembrane region" description="Helical" evidence="6">
    <location>
        <begin position="38"/>
        <end position="55"/>
    </location>
</feature>
<dbReference type="FunCoup" id="G4TD83">
    <property type="interactions" value="150"/>
</dbReference>
<name>G4TD83_SERID</name>
<dbReference type="GO" id="GO:0016020">
    <property type="term" value="C:membrane"/>
    <property type="evidence" value="ECO:0007669"/>
    <property type="project" value="UniProtKB-SubCell"/>
</dbReference>
<dbReference type="Proteomes" id="UP000007148">
    <property type="component" value="Unassembled WGS sequence"/>
</dbReference>
<keyword evidence="8" id="KW-1185">Reference proteome</keyword>
<dbReference type="InParanoid" id="G4TD83"/>
<evidence type="ECO:0000256" key="6">
    <source>
        <dbReference type="SAM" id="Phobius"/>
    </source>
</evidence>
<dbReference type="InterPro" id="IPR005344">
    <property type="entry name" value="TMEM33/Pom33"/>
</dbReference>
<dbReference type="AlphaFoldDB" id="G4TD83"/>
<dbReference type="STRING" id="1109443.G4TD83"/>
<feature type="transmembrane region" description="Helical" evidence="6">
    <location>
        <begin position="76"/>
        <end position="100"/>
    </location>
</feature>
<gene>
    <name evidence="7" type="ORF">PIIN_03197</name>
</gene>
<feature type="transmembrane region" description="Helical" evidence="6">
    <location>
        <begin position="7"/>
        <end position="26"/>
    </location>
</feature>
<evidence type="ECO:0000313" key="7">
    <source>
        <dbReference type="EMBL" id="CCA69298.1"/>
    </source>
</evidence>
<dbReference type="PANTHER" id="PTHR12703">
    <property type="entry name" value="TRANSMEMBRANE PROTEIN 33"/>
    <property type="match status" value="1"/>
</dbReference>
<evidence type="ECO:0000256" key="3">
    <source>
        <dbReference type="ARBA" id="ARBA00022692"/>
    </source>
</evidence>
<organism evidence="7 8">
    <name type="scientific">Serendipita indica (strain DSM 11827)</name>
    <name type="common">Root endophyte fungus</name>
    <name type="synonym">Piriformospora indica</name>
    <dbReference type="NCBI Taxonomy" id="1109443"/>
    <lineage>
        <taxon>Eukaryota</taxon>
        <taxon>Fungi</taxon>
        <taxon>Dikarya</taxon>
        <taxon>Basidiomycota</taxon>
        <taxon>Agaricomycotina</taxon>
        <taxon>Agaricomycetes</taxon>
        <taxon>Sebacinales</taxon>
        <taxon>Serendipitaceae</taxon>
        <taxon>Serendipita</taxon>
    </lineage>
</organism>